<dbReference type="AlphaFoldDB" id="A0A1A9B8N4"/>
<proteinExistence type="predicted"/>
<dbReference type="RefSeq" id="WP_091573235.1">
    <property type="nucleotide sequence ID" value="NZ_FLRH01000003.1"/>
</dbReference>
<evidence type="ECO:0008006" key="3">
    <source>
        <dbReference type="Google" id="ProtNLM"/>
    </source>
</evidence>
<evidence type="ECO:0000313" key="1">
    <source>
        <dbReference type="EMBL" id="SBT65262.1"/>
    </source>
</evidence>
<organism evidence="1 2">
    <name type="scientific">Micromonospora sediminicola</name>
    <dbReference type="NCBI Taxonomy" id="946078"/>
    <lineage>
        <taxon>Bacteria</taxon>
        <taxon>Bacillati</taxon>
        <taxon>Actinomycetota</taxon>
        <taxon>Actinomycetes</taxon>
        <taxon>Micromonosporales</taxon>
        <taxon>Micromonosporaceae</taxon>
        <taxon>Micromonospora</taxon>
    </lineage>
</organism>
<protein>
    <recommendedName>
        <fullName evidence="3">DinB superfamily protein</fullName>
    </recommendedName>
</protein>
<accession>A0A1A9B8N4</accession>
<keyword evidence="2" id="KW-1185">Reference proteome</keyword>
<reference evidence="2" key="1">
    <citation type="submission" date="2016-06" db="EMBL/GenBank/DDBJ databases">
        <authorList>
            <person name="Varghese N."/>
            <person name="Submissions Spin"/>
        </authorList>
    </citation>
    <scope>NUCLEOTIDE SEQUENCE [LARGE SCALE GENOMIC DNA]</scope>
    <source>
        <strain evidence="2">DSM 45794</strain>
    </source>
</reference>
<name>A0A1A9B8N4_9ACTN</name>
<dbReference type="EMBL" id="FLRH01000003">
    <property type="protein sequence ID" value="SBT65262.1"/>
    <property type="molecule type" value="Genomic_DNA"/>
</dbReference>
<gene>
    <name evidence="1" type="ORF">GA0070622_2256</name>
</gene>
<evidence type="ECO:0000313" key="2">
    <source>
        <dbReference type="Proteomes" id="UP000199558"/>
    </source>
</evidence>
<dbReference type="OrthoDB" id="3780659at2"/>
<sequence>MSDDTPVTDDRDPARVIEDAVAHALRLAETWPAWDGQPRTAGDRVYTPHKAIRRLADHLLDHLAELEARLAGQPPLPDHWHASAITTPADLAPFTLEDLDEARSRLTRLAQIWSLRLRALDDERLDRVEGDAWTLRQVAFHLDNTFYADAVGDLTTQREG</sequence>
<dbReference type="Proteomes" id="UP000199558">
    <property type="component" value="Unassembled WGS sequence"/>
</dbReference>